<dbReference type="AlphaFoldDB" id="A0A7W7C9C0"/>
<dbReference type="Proteomes" id="UP000533598">
    <property type="component" value="Unassembled WGS sequence"/>
</dbReference>
<dbReference type="RefSeq" id="WP_185002789.1">
    <property type="nucleotide sequence ID" value="NZ_BAAAUI010000075.1"/>
</dbReference>
<name>A0A7W7C9C0_9PSEU</name>
<gene>
    <name evidence="2" type="ORF">HNR67_003080</name>
</gene>
<feature type="transmembrane region" description="Helical" evidence="1">
    <location>
        <begin position="20"/>
        <end position="37"/>
    </location>
</feature>
<keyword evidence="1" id="KW-0812">Transmembrane</keyword>
<comment type="caution">
    <text evidence="2">The sequence shown here is derived from an EMBL/GenBank/DDBJ whole genome shotgun (WGS) entry which is preliminary data.</text>
</comment>
<keyword evidence="1" id="KW-0472">Membrane</keyword>
<evidence type="ECO:0000313" key="2">
    <source>
        <dbReference type="EMBL" id="MBB4676962.1"/>
    </source>
</evidence>
<organism evidence="2 3">
    <name type="scientific">Crossiella cryophila</name>
    <dbReference type="NCBI Taxonomy" id="43355"/>
    <lineage>
        <taxon>Bacteria</taxon>
        <taxon>Bacillati</taxon>
        <taxon>Actinomycetota</taxon>
        <taxon>Actinomycetes</taxon>
        <taxon>Pseudonocardiales</taxon>
        <taxon>Pseudonocardiaceae</taxon>
        <taxon>Crossiella</taxon>
    </lineage>
</organism>
<evidence type="ECO:0008006" key="4">
    <source>
        <dbReference type="Google" id="ProtNLM"/>
    </source>
</evidence>
<dbReference type="EMBL" id="JACHMH010000001">
    <property type="protein sequence ID" value="MBB4676962.1"/>
    <property type="molecule type" value="Genomic_DNA"/>
</dbReference>
<evidence type="ECO:0000313" key="3">
    <source>
        <dbReference type="Proteomes" id="UP000533598"/>
    </source>
</evidence>
<accession>A0A7W7C9C0</accession>
<protein>
    <recommendedName>
        <fullName evidence="4">LITAF domain-containing protein</fullName>
    </recommendedName>
</protein>
<keyword evidence="3" id="KW-1185">Reference proteome</keyword>
<proteinExistence type="predicted"/>
<keyword evidence="1" id="KW-1133">Transmembrane helix</keyword>
<reference evidence="2 3" key="1">
    <citation type="submission" date="2020-08" db="EMBL/GenBank/DDBJ databases">
        <title>Sequencing the genomes of 1000 actinobacteria strains.</title>
        <authorList>
            <person name="Klenk H.-P."/>
        </authorList>
    </citation>
    <scope>NUCLEOTIDE SEQUENCE [LARGE SCALE GENOMIC DNA]</scope>
    <source>
        <strain evidence="2 3">DSM 44230</strain>
    </source>
</reference>
<sequence>MSCRDCRTCTDPGFVWLVKRLFIAAVYLATLGLLYLLKHFLRRHCPQCGHILANHRRRADGSFKD</sequence>
<evidence type="ECO:0000256" key="1">
    <source>
        <dbReference type="SAM" id="Phobius"/>
    </source>
</evidence>